<dbReference type="InterPro" id="IPR029055">
    <property type="entry name" value="Ntn_hydrolases_N"/>
</dbReference>
<dbReference type="KEGG" id="acek:FLP30_07205"/>
<dbReference type="Proteomes" id="UP000324536">
    <property type="component" value="Chromosome"/>
</dbReference>
<sequence length="299" mass="32426">MCGIVGLFLKNRALQPELGRLTSQMLKTMTERGPDSAGFAIYGGQESGVRKITVRGVSDDVIAVFEAGFLELIGGTGTLHKRYDHVVLTYPAQYDAAVRDYVTAFGAGIAFASSGESIELYKGVGLPEDVALRFGLEKMQGTHAIGHTRMATESAVTVAGAHPFSTGPDQCLVHNGSLSNHNSLRRQLVREGLTFETENDSEVAAGYLSWRLSKGERLDEALKASLNDLDGFYTFVVGTRDGFAVLRDPVACKPAVMAETDDYVAFASEYRSFAGLPGIQHATVFEPEPQRVYHWEHAA</sequence>
<dbReference type="EMBL" id="CP043506">
    <property type="protein sequence ID" value="QEO17532.1"/>
    <property type="molecule type" value="Genomic_DNA"/>
</dbReference>
<accession>A0A5C1YRU3</accession>
<dbReference type="Pfam" id="PF13522">
    <property type="entry name" value="GATase_6"/>
    <property type="match status" value="1"/>
</dbReference>
<evidence type="ECO:0000313" key="5">
    <source>
        <dbReference type="Proteomes" id="UP000324536"/>
    </source>
</evidence>
<evidence type="ECO:0000256" key="2">
    <source>
        <dbReference type="ARBA" id="ARBA00022962"/>
    </source>
</evidence>
<dbReference type="InterPro" id="IPR017932">
    <property type="entry name" value="GATase_2_dom"/>
</dbReference>
<feature type="domain" description="Glutamine amidotransferase type-2" evidence="3">
    <location>
        <begin position="2"/>
        <end position="299"/>
    </location>
</feature>
<dbReference type="PANTHER" id="PTHR11907">
    <property type="entry name" value="AMIDOPHOSPHORIBOSYLTRANSFERASE"/>
    <property type="match status" value="1"/>
</dbReference>
<reference evidence="4 5" key="1">
    <citation type="submission" date="2019-09" db="EMBL/GenBank/DDBJ databases">
        <title>Genome sequencing of strain KACC 21233.</title>
        <authorList>
            <person name="Heo J."/>
            <person name="Kim S.-J."/>
            <person name="Kim J.-S."/>
            <person name="Hong S.-B."/>
            <person name="Kwon S.-W."/>
        </authorList>
    </citation>
    <scope>NUCLEOTIDE SEQUENCE [LARGE SCALE GENOMIC DNA]</scope>
    <source>
        <strain evidence="4 5">KACC 21233</strain>
    </source>
</reference>
<dbReference type="GO" id="GO:0016740">
    <property type="term" value="F:transferase activity"/>
    <property type="evidence" value="ECO:0007669"/>
    <property type="project" value="UniProtKB-KW"/>
</dbReference>
<name>A0A5C1YRU3_9PROT</name>
<dbReference type="Gene3D" id="3.60.20.10">
    <property type="entry name" value="Glutamine Phosphoribosylpyrophosphate, subunit 1, domain 1"/>
    <property type="match status" value="2"/>
</dbReference>
<dbReference type="PROSITE" id="PS51278">
    <property type="entry name" value="GATASE_TYPE_2"/>
    <property type="match status" value="1"/>
</dbReference>
<dbReference type="RefSeq" id="WP_149279209.1">
    <property type="nucleotide sequence ID" value="NZ_CP043506.1"/>
</dbReference>
<evidence type="ECO:0000259" key="3">
    <source>
        <dbReference type="PROSITE" id="PS51278"/>
    </source>
</evidence>
<keyword evidence="2 4" id="KW-0315">Glutamine amidotransferase</keyword>
<evidence type="ECO:0000256" key="1">
    <source>
        <dbReference type="ARBA" id="ARBA00022679"/>
    </source>
</evidence>
<dbReference type="SUPFAM" id="SSF56235">
    <property type="entry name" value="N-terminal nucleophile aminohydrolases (Ntn hydrolases)"/>
    <property type="match status" value="2"/>
</dbReference>
<proteinExistence type="predicted"/>
<dbReference type="CDD" id="cd01907">
    <property type="entry name" value="GlxB"/>
    <property type="match status" value="1"/>
</dbReference>
<keyword evidence="1 4" id="KW-0808">Transferase</keyword>
<organism evidence="4 5">
    <name type="scientific">Acetobacter vaccinii</name>
    <dbReference type="NCBI Taxonomy" id="2592655"/>
    <lineage>
        <taxon>Bacteria</taxon>
        <taxon>Pseudomonadati</taxon>
        <taxon>Pseudomonadota</taxon>
        <taxon>Alphaproteobacteria</taxon>
        <taxon>Acetobacterales</taxon>
        <taxon>Acetobacteraceae</taxon>
        <taxon>Acetobacter</taxon>
    </lineage>
</organism>
<keyword evidence="5" id="KW-1185">Reference proteome</keyword>
<gene>
    <name evidence="4" type="ORF">FLP30_07205</name>
</gene>
<dbReference type="AlphaFoldDB" id="A0A5C1YRU3"/>
<protein>
    <submittedName>
        <fullName evidence="4">Glutamine amidotransferase</fullName>
    </submittedName>
</protein>
<dbReference type="OrthoDB" id="9763290at2"/>
<evidence type="ECO:0000313" key="4">
    <source>
        <dbReference type="EMBL" id="QEO17532.1"/>
    </source>
</evidence>